<feature type="domain" description="Hook C-terminal" evidence="5">
    <location>
        <begin position="154"/>
        <end position="216"/>
    </location>
</feature>
<comment type="subcellular location">
    <subcellularLocation>
        <location evidence="1">Cytoplasm</location>
    </subcellularLocation>
</comment>
<dbReference type="Proteomes" id="UP000826234">
    <property type="component" value="Unassembled WGS sequence"/>
</dbReference>
<keyword evidence="3 4" id="KW-0175">Coiled coil</keyword>
<proteinExistence type="predicted"/>
<protein>
    <recommendedName>
        <fullName evidence="9">HOOK N-terminal domain-containing protein</fullName>
    </recommendedName>
</protein>
<dbReference type="Pfam" id="PF05622">
    <property type="entry name" value="HOOK"/>
    <property type="match status" value="1"/>
</dbReference>
<feature type="coiled-coil region" evidence="4">
    <location>
        <begin position="128"/>
        <end position="183"/>
    </location>
</feature>
<dbReference type="InterPro" id="IPR043936">
    <property type="entry name" value="HOOK_N"/>
</dbReference>
<name>A0ABQ7TFZ3_PHRPL</name>
<evidence type="ECO:0000256" key="4">
    <source>
        <dbReference type="SAM" id="Coils"/>
    </source>
</evidence>
<comment type="caution">
    <text evidence="7">The sequence shown here is derived from an EMBL/GenBank/DDBJ whole genome shotgun (WGS) entry which is preliminary data.</text>
</comment>
<dbReference type="PANTHER" id="PTHR18947:SF38">
    <property type="entry name" value="PROTEIN HOOK HOMOLOG 3"/>
    <property type="match status" value="1"/>
</dbReference>
<dbReference type="SUPFAM" id="SSF116907">
    <property type="entry name" value="Hook domain"/>
    <property type="match status" value="1"/>
</dbReference>
<organism evidence="7 8">
    <name type="scientific">Phrynosoma platyrhinos</name>
    <name type="common">Desert horned lizard</name>
    <dbReference type="NCBI Taxonomy" id="52577"/>
    <lineage>
        <taxon>Eukaryota</taxon>
        <taxon>Metazoa</taxon>
        <taxon>Chordata</taxon>
        <taxon>Craniata</taxon>
        <taxon>Vertebrata</taxon>
        <taxon>Euteleostomi</taxon>
        <taxon>Lepidosauria</taxon>
        <taxon>Squamata</taxon>
        <taxon>Bifurcata</taxon>
        <taxon>Unidentata</taxon>
        <taxon>Episquamata</taxon>
        <taxon>Toxicofera</taxon>
        <taxon>Iguania</taxon>
        <taxon>Phrynosomatidae</taxon>
        <taxon>Phrynosomatinae</taxon>
        <taxon>Phrynosoma</taxon>
    </lineage>
</organism>
<dbReference type="InterPro" id="IPR008636">
    <property type="entry name" value="Hook_C"/>
</dbReference>
<reference evidence="7 8" key="1">
    <citation type="journal article" date="2022" name="Gigascience">
        <title>A chromosome-level genome assembly and annotation of the desert horned lizard, Phrynosoma platyrhinos, provides insight into chromosomal rearrangements among reptiles.</title>
        <authorList>
            <person name="Koochekian N."/>
            <person name="Ascanio A."/>
            <person name="Farleigh K."/>
            <person name="Card D.C."/>
            <person name="Schield D.R."/>
            <person name="Castoe T.A."/>
            <person name="Jezkova T."/>
        </authorList>
    </citation>
    <scope>NUCLEOTIDE SEQUENCE [LARGE SCALE GENOMIC DNA]</scope>
    <source>
        <strain evidence="7">NK-2021</strain>
    </source>
</reference>
<dbReference type="Pfam" id="PF19047">
    <property type="entry name" value="HOOK_N"/>
    <property type="match status" value="1"/>
</dbReference>
<keyword evidence="8" id="KW-1185">Reference proteome</keyword>
<feature type="domain" description="HOOK N-terminal" evidence="6">
    <location>
        <begin position="9"/>
        <end position="76"/>
    </location>
</feature>
<evidence type="ECO:0000259" key="5">
    <source>
        <dbReference type="Pfam" id="PF05622"/>
    </source>
</evidence>
<evidence type="ECO:0000256" key="3">
    <source>
        <dbReference type="ARBA" id="ARBA00023054"/>
    </source>
</evidence>
<evidence type="ECO:0000256" key="2">
    <source>
        <dbReference type="ARBA" id="ARBA00022490"/>
    </source>
</evidence>
<dbReference type="PANTHER" id="PTHR18947">
    <property type="entry name" value="HOOK PROTEINS"/>
    <property type="match status" value="1"/>
</dbReference>
<dbReference type="Gene3D" id="1.10.418.10">
    <property type="entry name" value="Calponin-like domain"/>
    <property type="match status" value="1"/>
</dbReference>
<evidence type="ECO:0008006" key="9">
    <source>
        <dbReference type="Google" id="ProtNLM"/>
    </source>
</evidence>
<dbReference type="InterPro" id="IPR036872">
    <property type="entry name" value="CH_dom_sf"/>
</dbReference>
<evidence type="ECO:0000313" key="7">
    <source>
        <dbReference type="EMBL" id="KAH0628429.1"/>
    </source>
</evidence>
<gene>
    <name evidence="7" type="ORF">JD844_009578</name>
</gene>
<dbReference type="EMBL" id="JAIPUX010000439">
    <property type="protein sequence ID" value="KAH0628429.1"/>
    <property type="molecule type" value="Genomic_DNA"/>
</dbReference>
<accession>A0ABQ7TFZ3</accession>
<evidence type="ECO:0000313" key="8">
    <source>
        <dbReference type="Proteomes" id="UP000826234"/>
    </source>
</evidence>
<sequence>MITLADFIVSNLKKILKGILDYNHEILGQQINDFILPDVNLIGEHSDTAELGRMLQLILGCAVNCEQKQVRIVYLLEATVNDCLLKMSLTEYIQTIMMMEESVQHVVMTAIQELMSKESPVSAGNDAYVDLDRQLKKTTEELNEALATKEEIAQRCHELDMQVAALQEEKSSLLAENQVLMERLNQSDSIEDPNSPAGRRHLQLQSQLEQLQEETFSYT</sequence>
<evidence type="ECO:0000259" key="6">
    <source>
        <dbReference type="Pfam" id="PF19047"/>
    </source>
</evidence>
<evidence type="ECO:0000256" key="1">
    <source>
        <dbReference type="ARBA" id="ARBA00004496"/>
    </source>
</evidence>
<keyword evidence="2" id="KW-0963">Cytoplasm</keyword>